<accession>A0AAV4WCD8</accession>
<reference evidence="1 2" key="1">
    <citation type="submission" date="2021-06" db="EMBL/GenBank/DDBJ databases">
        <title>Caerostris darwini draft genome.</title>
        <authorList>
            <person name="Kono N."/>
            <person name="Arakawa K."/>
        </authorList>
    </citation>
    <scope>NUCLEOTIDE SEQUENCE [LARGE SCALE GENOMIC DNA]</scope>
</reference>
<sequence>MADESDLDTSILPIEEDNTDCIDESTLDLDCESMLHALAFYNKIMENTESKEFKKKLKKAIRVNALAIVKIVASQNTYIAQLEDKQSFAAVAKKNAPPPKKNTVTINTTKKQYLAVIKPNDVSSSSSDTKSFIKKAIDITRVRVGVKKEANIKNGGILIETVNEEDLTTLLKELETNTSVKEKFTVGKPTKRNPQFICFGVSEDADEAMVNRCIKITLWSSRGQQSNKSGPFLQD</sequence>
<dbReference type="EMBL" id="BPLQ01014426">
    <property type="protein sequence ID" value="GIY79606.1"/>
    <property type="molecule type" value="Genomic_DNA"/>
</dbReference>
<dbReference type="Proteomes" id="UP001054837">
    <property type="component" value="Unassembled WGS sequence"/>
</dbReference>
<name>A0AAV4WCD8_9ARAC</name>
<keyword evidence="2" id="KW-1185">Reference proteome</keyword>
<dbReference type="AlphaFoldDB" id="A0AAV4WCD8"/>
<evidence type="ECO:0000313" key="1">
    <source>
        <dbReference type="EMBL" id="GIY79606.1"/>
    </source>
</evidence>
<comment type="caution">
    <text evidence="1">The sequence shown here is derived from an EMBL/GenBank/DDBJ whole genome shotgun (WGS) entry which is preliminary data.</text>
</comment>
<organism evidence="1 2">
    <name type="scientific">Caerostris darwini</name>
    <dbReference type="NCBI Taxonomy" id="1538125"/>
    <lineage>
        <taxon>Eukaryota</taxon>
        <taxon>Metazoa</taxon>
        <taxon>Ecdysozoa</taxon>
        <taxon>Arthropoda</taxon>
        <taxon>Chelicerata</taxon>
        <taxon>Arachnida</taxon>
        <taxon>Araneae</taxon>
        <taxon>Araneomorphae</taxon>
        <taxon>Entelegynae</taxon>
        <taxon>Araneoidea</taxon>
        <taxon>Araneidae</taxon>
        <taxon>Caerostris</taxon>
    </lineage>
</organism>
<proteinExistence type="predicted"/>
<evidence type="ECO:0000313" key="2">
    <source>
        <dbReference type="Proteomes" id="UP001054837"/>
    </source>
</evidence>
<protein>
    <submittedName>
        <fullName evidence="1">Uncharacterized protein</fullName>
    </submittedName>
</protein>
<gene>
    <name evidence="1" type="ORF">CDAR_57081</name>
</gene>